<dbReference type="AlphaFoldDB" id="A0A8B8G6J4"/>
<evidence type="ECO:0000256" key="2">
    <source>
        <dbReference type="ARBA" id="ARBA00005733"/>
    </source>
</evidence>
<feature type="compositionally biased region" description="Low complexity" evidence="12">
    <location>
        <begin position="269"/>
        <end position="286"/>
    </location>
</feature>
<accession>A0A8B8G6J4</accession>
<comment type="subcellular location">
    <subcellularLocation>
        <location evidence="1 10 11">Nucleus</location>
    </subcellularLocation>
</comment>
<dbReference type="GO" id="GO:0009791">
    <property type="term" value="P:post-embryonic development"/>
    <property type="evidence" value="ECO:0007669"/>
    <property type="project" value="UniProtKB-ARBA"/>
</dbReference>
<dbReference type="GO" id="GO:0090596">
    <property type="term" value="P:sensory organ morphogenesis"/>
    <property type="evidence" value="ECO:0007669"/>
    <property type="project" value="UniProtKB-ARBA"/>
</dbReference>
<gene>
    <name evidence="16" type="primary">LOC112689061</name>
</gene>
<dbReference type="GO" id="GO:0000978">
    <property type="term" value="F:RNA polymerase II cis-regulatory region sequence-specific DNA binding"/>
    <property type="evidence" value="ECO:0007669"/>
    <property type="project" value="TreeGrafter"/>
</dbReference>
<dbReference type="GO" id="GO:0005634">
    <property type="term" value="C:nucleus"/>
    <property type="evidence" value="ECO:0007669"/>
    <property type="project" value="UniProtKB-SubCell"/>
</dbReference>
<evidence type="ECO:0000256" key="9">
    <source>
        <dbReference type="ARBA" id="ARBA00023242"/>
    </source>
</evidence>
<evidence type="ECO:0000256" key="10">
    <source>
        <dbReference type="PROSITE-ProRule" id="PRU00108"/>
    </source>
</evidence>
<dbReference type="GO" id="GO:0048731">
    <property type="term" value="P:system development"/>
    <property type="evidence" value="ECO:0007669"/>
    <property type="project" value="UniProtKB-ARBA"/>
</dbReference>
<dbReference type="GO" id="GO:0030154">
    <property type="term" value="P:cell differentiation"/>
    <property type="evidence" value="ECO:0007669"/>
    <property type="project" value="UniProtKB-ARBA"/>
</dbReference>
<dbReference type="PROSITE" id="PS00027">
    <property type="entry name" value="HOMEOBOX_1"/>
    <property type="match status" value="1"/>
</dbReference>
<feature type="compositionally biased region" description="Low complexity" evidence="12">
    <location>
        <begin position="438"/>
        <end position="456"/>
    </location>
</feature>
<dbReference type="InterPro" id="IPR017970">
    <property type="entry name" value="Homeobox_CS"/>
</dbReference>
<keyword evidence="9 10" id="KW-0539">Nucleus</keyword>
<keyword evidence="4" id="KW-0563">Paired box</keyword>
<dbReference type="Pfam" id="PF00292">
    <property type="entry name" value="PAX"/>
    <property type="match status" value="1"/>
</dbReference>
<dbReference type="OrthoDB" id="3225452at2759"/>
<feature type="compositionally biased region" description="Gly residues" evidence="12">
    <location>
        <begin position="224"/>
        <end position="238"/>
    </location>
</feature>
<feature type="compositionally biased region" description="Gly residues" evidence="12">
    <location>
        <begin position="422"/>
        <end position="431"/>
    </location>
</feature>
<dbReference type="PROSITE" id="PS00034">
    <property type="entry name" value="PAIRED_1"/>
    <property type="match status" value="1"/>
</dbReference>
<evidence type="ECO:0000259" key="14">
    <source>
        <dbReference type="PROSITE" id="PS51057"/>
    </source>
</evidence>
<feature type="domain" description="Paired" evidence="14">
    <location>
        <begin position="84"/>
        <end position="210"/>
    </location>
</feature>
<dbReference type="PROSITE" id="PS50071">
    <property type="entry name" value="HOMEOBOX_2"/>
    <property type="match status" value="1"/>
</dbReference>
<dbReference type="FunFam" id="1.10.10.10:FF:000003">
    <property type="entry name" value="Paired box protein Pax-6"/>
    <property type="match status" value="1"/>
</dbReference>
<dbReference type="GO" id="GO:0045944">
    <property type="term" value="P:positive regulation of transcription by RNA polymerase II"/>
    <property type="evidence" value="ECO:0007669"/>
    <property type="project" value="UniProtKB-ARBA"/>
</dbReference>
<dbReference type="InterPro" id="IPR001523">
    <property type="entry name" value="Paired_dom"/>
</dbReference>
<proteinExistence type="inferred from homology"/>
<evidence type="ECO:0000313" key="15">
    <source>
        <dbReference type="Proteomes" id="UP000694846"/>
    </source>
</evidence>
<keyword evidence="3" id="KW-0217">Developmental protein</keyword>
<organism evidence="15 16">
    <name type="scientific">Sipha flava</name>
    <name type="common">yellow sugarcane aphid</name>
    <dbReference type="NCBI Taxonomy" id="143950"/>
    <lineage>
        <taxon>Eukaryota</taxon>
        <taxon>Metazoa</taxon>
        <taxon>Ecdysozoa</taxon>
        <taxon>Arthropoda</taxon>
        <taxon>Hexapoda</taxon>
        <taxon>Insecta</taxon>
        <taxon>Pterygota</taxon>
        <taxon>Neoptera</taxon>
        <taxon>Paraneoptera</taxon>
        <taxon>Hemiptera</taxon>
        <taxon>Sternorrhyncha</taxon>
        <taxon>Aphidomorpha</taxon>
        <taxon>Aphidoidea</taxon>
        <taxon>Aphididae</taxon>
        <taxon>Sipha</taxon>
    </lineage>
</organism>
<evidence type="ECO:0000256" key="6">
    <source>
        <dbReference type="ARBA" id="ARBA00023125"/>
    </source>
</evidence>
<feature type="DNA-binding region" description="Homeobox" evidence="10">
    <location>
        <begin position="356"/>
        <end position="415"/>
    </location>
</feature>
<dbReference type="CDD" id="cd00086">
    <property type="entry name" value="homeodomain"/>
    <property type="match status" value="1"/>
</dbReference>
<dbReference type="InterPro" id="IPR043565">
    <property type="entry name" value="PAX_fam"/>
</dbReference>
<dbReference type="PROSITE" id="PS51057">
    <property type="entry name" value="PAIRED_2"/>
    <property type="match status" value="1"/>
</dbReference>
<evidence type="ECO:0000256" key="4">
    <source>
        <dbReference type="ARBA" id="ARBA00022724"/>
    </source>
</evidence>
<sequence length="616" mass="64499">MPEKHFTQLETAPKVLGLYGGGTWGSVKTLLGAGVGGLGPFPCRENEPFWKMPHKDDSDHCNMTAAAAAMVQSSAALFGCSAAGHSGINQLGGVYVNGRPLPDSTRQKIVELAHSGARPCDISRILQVSNGCVSKILGRYYETGSIKPRAIGGSKPRVATNGVVNKIADYKRECPSIFAWEIRDRLLSEGVCSNDNIPSVSSINRVLRNLAAQKEHQASSAHQPGGGGGLGGGGGSGGAAESVYDKLRMFNGQTGWPWYAAPPPPPPSSAGGAAVHGGAPSPHHPALIGSAGHHPGNPAAASLAAATAASLTAVSRDEIQRRAAELAPESTSDGNSEHNSSADDDSQLRLRLKRKLQRNRTSFTNDQIDSLEKEFERTHYPDVFARERLADNISLPEARIQVWFSNRRAKWRREEKLRNQRRGGGGGGGGHDQQNGTPAALSSSSASVSPPAGATSNATGGGVPGGGGGGGGGGHNNRLSSIQAAGFNHMYQSISQPIATMPTDNYGSMSSMVSSGHHHHHHHHPASSYPYMFHHPPPDSLYNHPVSSSPRVPCQPAPAHSVNANTHPAAYPTSTHHASNTSPGATGTGVISAGVSVPVQIPLSQAPEHTYWSRLQ</sequence>
<evidence type="ECO:0000313" key="16">
    <source>
        <dbReference type="RefSeq" id="XP_025418345.1"/>
    </source>
</evidence>
<dbReference type="InterPro" id="IPR043182">
    <property type="entry name" value="PAIRED_DNA-bd_dom"/>
</dbReference>
<feature type="region of interest" description="Disordered" evidence="12">
    <location>
        <begin position="257"/>
        <end position="301"/>
    </location>
</feature>
<feature type="region of interest" description="Disordered" evidence="12">
    <location>
        <begin position="414"/>
        <end position="480"/>
    </location>
</feature>
<keyword evidence="15" id="KW-1185">Reference proteome</keyword>
<dbReference type="GeneID" id="112689061"/>
<dbReference type="SMART" id="SM00351">
    <property type="entry name" value="PAX"/>
    <property type="match status" value="1"/>
</dbReference>
<keyword evidence="7 10" id="KW-0371">Homeobox</keyword>
<evidence type="ECO:0000259" key="13">
    <source>
        <dbReference type="PROSITE" id="PS50071"/>
    </source>
</evidence>
<evidence type="ECO:0000256" key="12">
    <source>
        <dbReference type="SAM" id="MobiDB-lite"/>
    </source>
</evidence>
<feature type="region of interest" description="Disordered" evidence="12">
    <location>
        <begin position="323"/>
        <end position="348"/>
    </location>
</feature>
<dbReference type="InterPro" id="IPR009057">
    <property type="entry name" value="Homeodomain-like_sf"/>
</dbReference>
<dbReference type="Gene3D" id="1.10.10.10">
    <property type="entry name" value="Winged helix-like DNA-binding domain superfamily/Winged helix DNA-binding domain"/>
    <property type="match status" value="2"/>
</dbReference>
<dbReference type="InterPro" id="IPR036388">
    <property type="entry name" value="WH-like_DNA-bd_sf"/>
</dbReference>
<feature type="region of interest" description="Disordered" evidence="12">
    <location>
        <begin position="544"/>
        <end position="589"/>
    </location>
</feature>
<reference evidence="16" key="1">
    <citation type="submission" date="2025-08" db="UniProtKB">
        <authorList>
            <consortium name="RefSeq"/>
        </authorList>
    </citation>
    <scope>IDENTIFICATION</scope>
    <source>
        <tissue evidence="16">Whole body</tissue>
    </source>
</reference>
<evidence type="ECO:0000256" key="5">
    <source>
        <dbReference type="ARBA" id="ARBA00023015"/>
    </source>
</evidence>
<evidence type="ECO:0000256" key="8">
    <source>
        <dbReference type="ARBA" id="ARBA00023163"/>
    </source>
</evidence>
<dbReference type="PRINTS" id="PR00027">
    <property type="entry name" value="PAIREDBOX"/>
</dbReference>
<feature type="compositionally biased region" description="Polar residues" evidence="12">
    <location>
        <begin position="562"/>
        <end position="585"/>
    </location>
</feature>
<dbReference type="SUPFAM" id="SSF46689">
    <property type="entry name" value="Homeodomain-like"/>
    <property type="match status" value="2"/>
</dbReference>
<feature type="domain" description="Homeobox" evidence="13">
    <location>
        <begin position="354"/>
        <end position="414"/>
    </location>
</feature>
<evidence type="ECO:0000256" key="1">
    <source>
        <dbReference type="ARBA" id="ARBA00004123"/>
    </source>
</evidence>
<dbReference type="Proteomes" id="UP000694846">
    <property type="component" value="Unplaced"/>
</dbReference>
<dbReference type="PANTHER" id="PTHR45636:SF41">
    <property type="entry name" value="PAIRED BOX PROTEIN PAX-6-RELATED"/>
    <property type="match status" value="1"/>
</dbReference>
<dbReference type="GO" id="GO:0051240">
    <property type="term" value="P:positive regulation of multicellular organismal process"/>
    <property type="evidence" value="ECO:0007669"/>
    <property type="project" value="UniProtKB-ARBA"/>
</dbReference>
<protein>
    <submittedName>
        <fullName evidence="16">Paired box protein Pax-6-like isoform X1</fullName>
    </submittedName>
</protein>
<evidence type="ECO:0000256" key="11">
    <source>
        <dbReference type="RuleBase" id="RU000682"/>
    </source>
</evidence>
<keyword evidence="8" id="KW-0804">Transcription</keyword>
<dbReference type="Pfam" id="PF00046">
    <property type="entry name" value="Homeodomain"/>
    <property type="match status" value="1"/>
</dbReference>
<keyword evidence="6 10" id="KW-0238">DNA-binding</keyword>
<feature type="compositionally biased region" description="Gly residues" evidence="12">
    <location>
        <begin position="459"/>
        <end position="475"/>
    </location>
</feature>
<dbReference type="GO" id="GO:0000981">
    <property type="term" value="F:DNA-binding transcription factor activity, RNA polymerase II-specific"/>
    <property type="evidence" value="ECO:0007669"/>
    <property type="project" value="InterPro"/>
</dbReference>
<evidence type="ECO:0000256" key="3">
    <source>
        <dbReference type="ARBA" id="ARBA00022473"/>
    </source>
</evidence>
<comment type="similarity">
    <text evidence="2">Belongs to the paired homeobox family.</text>
</comment>
<dbReference type="InterPro" id="IPR001356">
    <property type="entry name" value="HD"/>
</dbReference>
<dbReference type="SMART" id="SM00389">
    <property type="entry name" value="HOX"/>
    <property type="match status" value="1"/>
</dbReference>
<dbReference type="FunFam" id="1.10.10.60:FF:000516">
    <property type="entry name" value="Transcription factor Toy"/>
    <property type="match status" value="1"/>
</dbReference>
<dbReference type="RefSeq" id="XP_025418345.1">
    <property type="nucleotide sequence ID" value="XM_025562560.1"/>
</dbReference>
<feature type="region of interest" description="Disordered" evidence="12">
    <location>
        <begin position="214"/>
        <end position="238"/>
    </location>
</feature>
<dbReference type="Gene3D" id="1.10.10.60">
    <property type="entry name" value="Homeodomain-like"/>
    <property type="match status" value="1"/>
</dbReference>
<dbReference type="FunFam" id="1.10.10.10:FF:000069">
    <property type="entry name" value="Paired box protein Pax-6"/>
    <property type="match status" value="1"/>
</dbReference>
<dbReference type="CDD" id="cd00131">
    <property type="entry name" value="PAX"/>
    <property type="match status" value="1"/>
</dbReference>
<dbReference type="PANTHER" id="PTHR45636">
    <property type="entry name" value="PAIRED BOX PROTEIN PAX-6-RELATED-RELATED"/>
    <property type="match status" value="1"/>
</dbReference>
<keyword evidence="5" id="KW-0805">Transcription regulation</keyword>
<name>A0A8B8G6J4_9HEMI</name>
<feature type="compositionally biased region" description="Polar residues" evidence="12">
    <location>
        <begin position="329"/>
        <end position="339"/>
    </location>
</feature>
<evidence type="ECO:0000256" key="7">
    <source>
        <dbReference type="ARBA" id="ARBA00023155"/>
    </source>
</evidence>